<gene>
    <name evidence="1" type="ORF">M5X16_17935</name>
    <name evidence="2" type="ORF">PC41400_13480</name>
</gene>
<dbReference type="AlphaFoldDB" id="A0A410WWA4"/>
<proteinExistence type="predicted"/>
<dbReference type="EMBL" id="CP026520">
    <property type="protein sequence ID" value="QAV18634.1"/>
    <property type="molecule type" value="Genomic_DNA"/>
</dbReference>
<evidence type="ECO:0000313" key="2">
    <source>
        <dbReference type="EMBL" id="QAV18634.1"/>
    </source>
</evidence>
<accession>A0A410WWA4</accession>
<dbReference type="GeneID" id="95375824"/>
<protein>
    <submittedName>
        <fullName evidence="2">Uncharacterized protein</fullName>
    </submittedName>
</protein>
<keyword evidence="4" id="KW-1185">Reference proteome</keyword>
<dbReference type="KEGG" id="pchi:PC41400_13480"/>
<dbReference type="RefSeq" id="WP_042227995.1">
    <property type="nucleotide sequence ID" value="NZ_CP026520.1"/>
</dbReference>
<sequence length="68" mass="7441">MTALHLVNAAPAHCQACGARLQTHPEGYKDLCFDCVQTWQTAKAQKAGKTGLPLPLEAECGLIEQYWL</sequence>
<dbReference type="Proteomes" id="UP001527202">
    <property type="component" value="Unassembled WGS sequence"/>
</dbReference>
<dbReference type="Proteomes" id="UP000288943">
    <property type="component" value="Chromosome"/>
</dbReference>
<evidence type="ECO:0000313" key="4">
    <source>
        <dbReference type="Proteomes" id="UP001527202"/>
    </source>
</evidence>
<evidence type="ECO:0000313" key="3">
    <source>
        <dbReference type="Proteomes" id="UP000288943"/>
    </source>
</evidence>
<dbReference type="EMBL" id="JAMDMJ010000023">
    <property type="protein sequence ID" value="MCY9597647.1"/>
    <property type="molecule type" value="Genomic_DNA"/>
</dbReference>
<evidence type="ECO:0000313" key="1">
    <source>
        <dbReference type="EMBL" id="MCY9597647.1"/>
    </source>
</evidence>
<dbReference type="OrthoDB" id="2626424at2"/>
<reference evidence="1 4" key="2">
    <citation type="submission" date="2022-05" db="EMBL/GenBank/DDBJ databases">
        <title>Genome Sequencing of Bee-Associated Microbes.</title>
        <authorList>
            <person name="Dunlap C."/>
        </authorList>
    </citation>
    <scope>NUCLEOTIDE SEQUENCE [LARGE SCALE GENOMIC DNA]</scope>
    <source>
        <strain evidence="1 4">NRRL B-23120</strain>
    </source>
</reference>
<organism evidence="2 3">
    <name type="scientific">Paenibacillus chitinolyticus</name>
    <dbReference type="NCBI Taxonomy" id="79263"/>
    <lineage>
        <taxon>Bacteria</taxon>
        <taxon>Bacillati</taxon>
        <taxon>Bacillota</taxon>
        <taxon>Bacilli</taxon>
        <taxon>Bacillales</taxon>
        <taxon>Paenibacillaceae</taxon>
        <taxon>Paenibacillus</taxon>
    </lineage>
</organism>
<reference evidence="2 3" key="1">
    <citation type="submission" date="2018-01" db="EMBL/GenBank/DDBJ databases">
        <title>The whole genome sequencing and assembly of Paenibacillus chitinolyticus KCCM 41400 strain.</title>
        <authorList>
            <person name="Kim J.-Y."/>
            <person name="Park M.-K."/>
            <person name="Lee Y.-J."/>
            <person name="Yi H."/>
            <person name="Bahn Y.-S."/>
            <person name="Kim J.F."/>
            <person name="Lee D.-W."/>
        </authorList>
    </citation>
    <scope>NUCLEOTIDE SEQUENCE [LARGE SCALE GENOMIC DNA]</scope>
    <source>
        <strain evidence="2 3">KCCM 41400</strain>
    </source>
</reference>
<name>A0A410WWA4_9BACL</name>